<feature type="region of interest" description="Disordered" evidence="8">
    <location>
        <begin position="362"/>
        <end position="508"/>
    </location>
</feature>
<dbReference type="InterPro" id="IPR022708">
    <property type="entry name" value="Atg1-like_tMIT"/>
</dbReference>
<dbReference type="EMBL" id="KB007885">
    <property type="protein sequence ID" value="ELR22304.1"/>
    <property type="molecule type" value="Genomic_DNA"/>
</dbReference>
<dbReference type="SMART" id="SM00220">
    <property type="entry name" value="S_TKc"/>
    <property type="match status" value="1"/>
</dbReference>
<dbReference type="EC" id="2.7.11.1" evidence="1"/>
<dbReference type="RefSeq" id="XP_004367560.1">
    <property type="nucleotide sequence ID" value="XM_004367503.1"/>
</dbReference>
<evidence type="ECO:0000256" key="5">
    <source>
        <dbReference type="ARBA" id="ARBA00022777"/>
    </source>
</evidence>
<feature type="domain" description="Protein kinase" evidence="9">
    <location>
        <begin position="13"/>
        <end position="261"/>
    </location>
</feature>
<dbReference type="GO" id="GO:0000045">
    <property type="term" value="P:autophagosome assembly"/>
    <property type="evidence" value="ECO:0007669"/>
    <property type="project" value="TreeGrafter"/>
</dbReference>
<dbReference type="Pfam" id="PF00069">
    <property type="entry name" value="Pkinase"/>
    <property type="match status" value="1"/>
</dbReference>
<name>L8H9V3_ACACF</name>
<dbReference type="GO" id="GO:0004674">
    <property type="term" value="F:protein serine/threonine kinase activity"/>
    <property type="evidence" value="ECO:0007669"/>
    <property type="project" value="UniProtKB-KW"/>
</dbReference>
<keyword evidence="2" id="KW-0723">Serine/threonine-protein kinase</keyword>
<accession>L8H9V3</accession>
<dbReference type="PROSITE" id="PS00108">
    <property type="entry name" value="PROTEIN_KINASE_ST"/>
    <property type="match status" value="1"/>
</dbReference>
<dbReference type="InterPro" id="IPR045269">
    <property type="entry name" value="Atg1-like"/>
</dbReference>
<feature type="binding site" evidence="7">
    <location>
        <position position="43"/>
    </location>
    <ligand>
        <name>ATP</name>
        <dbReference type="ChEBI" id="CHEBI:30616"/>
    </ligand>
</feature>
<dbReference type="GO" id="GO:0016020">
    <property type="term" value="C:membrane"/>
    <property type="evidence" value="ECO:0007669"/>
    <property type="project" value="TreeGrafter"/>
</dbReference>
<organism evidence="10 11">
    <name type="scientific">Acanthamoeba castellanii (strain ATCC 30010 / Neff)</name>
    <dbReference type="NCBI Taxonomy" id="1257118"/>
    <lineage>
        <taxon>Eukaryota</taxon>
        <taxon>Amoebozoa</taxon>
        <taxon>Discosea</taxon>
        <taxon>Longamoebia</taxon>
        <taxon>Centramoebida</taxon>
        <taxon>Acanthamoebidae</taxon>
        <taxon>Acanthamoeba</taxon>
    </lineage>
</organism>
<dbReference type="GO" id="GO:0005776">
    <property type="term" value="C:autophagosome"/>
    <property type="evidence" value="ECO:0007669"/>
    <property type="project" value="TreeGrafter"/>
</dbReference>
<evidence type="ECO:0000256" key="4">
    <source>
        <dbReference type="ARBA" id="ARBA00022741"/>
    </source>
</evidence>
<feature type="compositionally biased region" description="Low complexity" evidence="8">
    <location>
        <begin position="395"/>
        <end position="408"/>
    </location>
</feature>
<dbReference type="InterPro" id="IPR000719">
    <property type="entry name" value="Prot_kinase_dom"/>
</dbReference>
<dbReference type="VEuPathDB" id="AmoebaDB:ACA1_252490"/>
<dbReference type="InterPro" id="IPR011009">
    <property type="entry name" value="Kinase-like_dom_sf"/>
</dbReference>
<dbReference type="PANTHER" id="PTHR24348:SF22">
    <property type="entry name" value="NON-SPECIFIC SERINE_THREONINE PROTEIN KINASE"/>
    <property type="match status" value="1"/>
</dbReference>
<feature type="compositionally biased region" description="Low complexity" evidence="8">
    <location>
        <begin position="493"/>
        <end position="503"/>
    </location>
</feature>
<dbReference type="InterPro" id="IPR008271">
    <property type="entry name" value="Ser/Thr_kinase_AS"/>
</dbReference>
<dbReference type="Proteomes" id="UP000011083">
    <property type="component" value="Unassembled WGS sequence"/>
</dbReference>
<evidence type="ECO:0000256" key="2">
    <source>
        <dbReference type="ARBA" id="ARBA00022527"/>
    </source>
</evidence>
<evidence type="ECO:0000256" key="7">
    <source>
        <dbReference type="PROSITE-ProRule" id="PRU10141"/>
    </source>
</evidence>
<evidence type="ECO:0000256" key="8">
    <source>
        <dbReference type="SAM" id="MobiDB-lite"/>
    </source>
</evidence>
<evidence type="ECO:0000313" key="11">
    <source>
        <dbReference type="Proteomes" id="UP000011083"/>
    </source>
</evidence>
<dbReference type="STRING" id="1257118.L8H9V3"/>
<dbReference type="KEGG" id="acan:ACA1_252490"/>
<keyword evidence="3" id="KW-0808">Transferase</keyword>
<evidence type="ECO:0000256" key="3">
    <source>
        <dbReference type="ARBA" id="ARBA00022679"/>
    </source>
</evidence>
<dbReference type="OMA" id="ANHEYEA"/>
<dbReference type="GO" id="GO:0005829">
    <property type="term" value="C:cytosol"/>
    <property type="evidence" value="ECO:0007669"/>
    <property type="project" value="TreeGrafter"/>
</dbReference>
<dbReference type="Pfam" id="PF12063">
    <property type="entry name" value="ATG1-like_MIT1"/>
    <property type="match status" value="1"/>
</dbReference>
<keyword evidence="4 7" id="KW-0547">Nucleotide-binding</keyword>
<dbReference type="OrthoDB" id="346907at2759"/>
<dbReference type="GO" id="GO:0010506">
    <property type="term" value="P:regulation of autophagy"/>
    <property type="evidence" value="ECO:0007669"/>
    <property type="project" value="InterPro"/>
</dbReference>
<keyword evidence="5 10" id="KW-0418">Kinase</keyword>
<feature type="compositionally biased region" description="Gly residues" evidence="8">
    <location>
        <begin position="372"/>
        <end position="383"/>
    </location>
</feature>
<keyword evidence="11" id="KW-1185">Reference proteome</keyword>
<dbReference type="GO" id="GO:0005524">
    <property type="term" value="F:ATP binding"/>
    <property type="evidence" value="ECO:0007669"/>
    <property type="project" value="UniProtKB-UniRule"/>
</dbReference>
<dbReference type="CDD" id="cd14009">
    <property type="entry name" value="STKc_ATG1_ULK_like"/>
    <property type="match status" value="1"/>
</dbReference>
<dbReference type="InterPro" id="IPR017441">
    <property type="entry name" value="Protein_kinase_ATP_BS"/>
</dbReference>
<dbReference type="FunFam" id="1.10.510.10:FF:000571">
    <property type="entry name" value="Maternal embryonic leucine zipper kinase"/>
    <property type="match status" value="1"/>
</dbReference>
<proteinExistence type="predicted"/>
<dbReference type="GO" id="GO:0000407">
    <property type="term" value="C:phagophore assembly site"/>
    <property type="evidence" value="ECO:0007669"/>
    <property type="project" value="TreeGrafter"/>
</dbReference>
<reference evidence="10 11" key="1">
    <citation type="journal article" date="2013" name="Genome Biol.">
        <title>Genome of Acanthamoeba castellanii highlights extensive lateral gene transfer and early evolution of tyrosine kinase signaling.</title>
        <authorList>
            <person name="Clarke M."/>
            <person name="Lohan A.J."/>
            <person name="Liu B."/>
            <person name="Lagkouvardos I."/>
            <person name="Roy S."/>
            <person name="Zafar N."/>
            <person name="Bertelli C."/>
            <person name="Schilde C."/>
            <person name="Kianianmomeni A."/>
            <person name="Burglin T.R."/>
            <person name="Frech C."/>
            <person name="Turcotte B."/>
            <person name="Kopec K.O."/>
            <person name="Synnott J.M."/>
            <person name="Choo C."/>
            <person name="Paponov I."/>
            <person name="Finkler A."/>
            <person name="Soon Heng Tan C."/>
            <person name="Hutchins A.P."/>
            <person name="Weinmeier T."/>
            <person name="Rattei T."/>
            <person name="Chu J.S."/>
            <person name="Gimenez G."/>
            <person name="Irimia M."/>
            <person name="Rigden D.J."/>
            <person name="Fitzpatrick D.A."/>
            <person name="Lorenzo-Morales J."/>
            <person name="Bateman A."/>
            <person name="Chiu C.H."/>
            <person name="Tang P."/>
            <person name="Hegemann P."/>
            <person name="Fromm H."/>
            <person name="Raoult D."/>
            <person name="Greub G."/>
            <person name="Miranda-Saavedra D."/>
            <person name="Chen N."/>
            <person name="Nash P."/>
            <person name="Ginger M.L."/>
            <person name="Horn M."/>
            <person name="Schaap P."/>
            <person name="Caler L."/>
            <person name="Loftus B."/>
        </authorList>
    </citation>
    <scope>NUCLEOTIDE SEQUENCE [LARGE SCALE GENOMIC DNA]</scope>
    <source>
        <strain evidence="10 11">Neff</strain>
    </source>
</reference>
<evidence type="ECO:0000256" key="6">
    <source>
        <dbReference type="ARBA" id="ARBA00022840"/>
    </source>
</evidence>
<dbReference type="PROSITE" id="PS50011">
    <property type="entry name" value="PROTEIN_KINASE_DOM"/>
    <property type="match status" value="1"/>
</dbReference>
<protein>
    <recommendedName>
        <fullName evidence="1">non-specific serine/threonine protein kinase</fullName>
        <ecNumber evidence="1">2.7.11.1</ecNumber>
    </recommendedName>
</protein>
<dbReference type="PROSITE" id="PS00107">
    <property type="entry name" value="PROTEIN_KINASE_ATP"/>
    <property type="match status" value="1"/>
</dbReference>
<dbReference type="GeneID" id="14923236"/>
<dbReference type="FunFam" id="3.30.200.20:FF:000042">
    <property type="entry name" value="Aurora kinase A"/>
    <property type="match status" value="1"/>
</dbReference>
<dbReference type="SUPFAM" id="SSF56112">
    <property type="entry name" value="Protein kinase-like (PK-like)"/>
    <property type="match status" value="1"/>
</dbReference>
<keyword evidence="6 7" id="KW-0067">ATP-binding</keyword>
<feature type="compositionally biased region" description="Gly residues" evidence="8">
    <location>
        <begin position="435"/>
        <end position="447"/>
    </location>
</feature>
<evidence type="ECO:0000256" key="1">
    <source>
        <dbReference type="ARBA" id="ARBA00012513"/>
    </source>
</evidence>
<dbReference type="Gene3D" id="1.10.510.10">
    <property type="entry name" value="Transferase(Phosphotransferase) domain 1"/>
    <property type="match status" value="1"/>
</dbReference>
<sequence length="708" mass="77352">MEQSRGFTIGGWVSDGKRIGKGAFATVYLGHHKDDPSELVAIKVVDVDRLTRSNQKLKRHLDSEISIMKSLQHDHIVTLHEVFVEAEYIYLILEYCVGGDFSDYLKKHKRLSEDTARSFLRQLASGLKYLHSRNIVHRDLKPQNLLMAAKPGRLGGDNGDDSTRWELKIADFGFARFMEPQSVASTLCGSPLYMAPEVLLCQPYDAKADLWSVGAILFEMLTGSPPFNGVSSDCMDLLQALLKKNKEERITWREFFSHPFIVHDTAALTAFKTSTSRAIPISHSGSHGGHRKRSATIGSAPTNVGYILPPSPPMAVGSPICASLPPHRMESNFISPPRSMPHAIPSTNHYYHPSFLTPSSLPHNISSSPLERGGGGFLVGSGHPGYSSPPQFAASPPTFTGSPSSPGSVMHIRTAGAGSGDLNSPPYLRSPNSSGGFGEGFGSGWGSGPRKPLTNPFKESFDLSPFPSTTIDPKEKESAGSSGADDSFELLESESSTSNSTHTTPEERRIVDALELMVRKTAVVTELADSKVDESPIDALALYIKALHIYHSISQYAKKNAQSQNLTASKRLGLVVERMRSEFKATLKKAEYLKRNLKPNDSCPPAEKSIYESALQMGRDGAVAEVLHNFSKAESLYVRSSQLLQLLTMDASHPSDKAVLESSYQLTTFHDLAMPADIASFEKRLGEVRKSQAKLDDHVEDSLNVAND</sequence>
<evidence type="ECO:0000313" key="10">
    <source>
        <dbReference type="EMBL" id="ELR22304.1"/>
    </source>
</evidence>
<dbReference type="PANTHER" id="PTHR24348">
    <property type="entry name" value="SERINE/THREONINE-PROTEIN KINASE UNC-51-RELATED"/>
    <property type="match status" value="1"/>
</dbReference>
<dbReference type="AlphaFoldDB" id="L8H9V3"/>
<evidence type="ECO:0000259" key="9">
    <source>
        <dbReference type="PROSITE" id="PS50011"/>
    </source>
</evidence>
<gene>
    <name evidence="10" type="ORF">ACA1_252490</name>
</gene>